<dbReference type="Pfam" id="PF13417">
    <property type="entry name" value="GST_N_3"/>
    <property type="match status" value="1"/>
</dbReference>
<dbReference type="SUPFAM" id="SSF52833">
    <property type="entry name" value="Thioredoxin-like"/>
    <property type="match status" value="1"/>
</dbReference>
<evidence type="ECO:0000259" key="2">
    <source>
        <dbReference type="PROSITE" id="PS50404"/>
    </source>
</evidence>
<dbReference type="CDD" id="cd03045">
    <property type="entry name" value="GST_N_Delta_Epsilon"/>
    <property type="match status" value="1"/>
</dbReference>
<keyword evidence="5" id="KW-1185">Reference proteome</keyword>
<dbReference type="FunFam" id="1.20.1050.10:FF:000007">
    <property type="entry name" value="Glutathione S-transferase 1-1"/>
    <property type="match status" value="1"/>
</dbReference>
<dbReference type="InterPro" id="IPR004045">
    <property type="entry name" value="Glutathione_S-Trfase_N"/>
</dbReference>
<dbReference type="EMBL" id="JABFTP020000103">
    <property type="protein sequence ID" value="KAL3277731.1"/>
    <property type="molecule type" value="Genomic_DNA"/>
</dbReference>
<feature type="domain" description="GST N-terminal" evidence="2">
    <location>
        <begin position="189"/>
        <end position="270"/>
    </location>
</feature>
<dbReference type="SFLD" id="SFLDS00019">
    <property type="entry name" value="Glutathione_Transferase_(cytos"/>
    <property type="match status" value="1"/>
</dbReference>
<sequence length="406" mass="45903">MKNRNGSFLFELRKDLLLLINHYEYGDSIVCINSLPEIFLGLETGTAHAHDVQCILDPFQFLNQKMREGHIEKARFAYLTLTLTRCCVALGPAPILNSQAPNVLAFNCVNTNINDLIPKFWQIEETTGSNMLSVGDKQCDAIFKKSTKRLGNGRSQVDLPLVNKYNENTLVSASLIHLQKLFHLIFRKMTIDFYYIPASAPCRTVLLTAKALGVELNLKLTDLMKGEHLTPEFIEINPQHTVPTLVDNGFAVWESRVIATYLVSQYGKDDSLYPKDPKKRAIVDQRLYFDLGTLYARYADYYYPVYFGGAQTFDSSKMDKIKEAFQFLNVFLQNQDFVAGDHLTVADLSIVATVSTYEVSGYDISAHPNVAKWYSKVKATAPGYEEANGKNALLFKELIEQAMKKK</sequence>
<protein>
    <submittedName>
        <fullName evidence="4">Uncharacterized protein</fullName>
    </submittedName>
</protein>
<dbReference type="InterPro" id="IPR036249">
    <property type="entry name" value="Thioredoxin-like_sf"/>
</dbReference>
<dbReference type="FunFam" id="3.40.30.10:FF:000034">
    <property type="entry name" value="glutathione S-transferase 1"/>
    <property type="match status" value="1"/>
</dbReference>
<dbReference type="SFLD" id="SFLDG00358">
    <property type="entry name" value="Main_(cytGST)"/>
    <property type="match status" value="1"/>
</dbReference>
<dbReference type="GO" id="GO:0003824">
    <property type="term" value="F:catalytic activity"/>
    <property type="evidence" value="ECO:0007669"/>
    <property type="project" value="UniProtKB-ARBA"/>
</dbReference>
<dbReference type="PANTHER" id="PTHR43969">
    <property type="entry name" value="GLUTATHIONE S TRANSFERASE D10, ISOFORM A-RELATED"/>
    <property type="match status" value="1"/>
</dbReference>
<dbReference type="SFLD" id="SFLDG01153">
    <property type="entry name" value="Main.4:_Theta-like"/>
    <property type="match status" value="1"/>
</dbReference>
<feature type="domain" description="GST C-terminal" evidence="3">
    <location>
        <begin position="276"/>
        <end position="398"/>
    </location>
</feature>
<dbReference type="InterPro" id="IPR036282">
    <property type="entry name" value="Glutathione-S-Trfase_C_sf"/>
</dbReference>
<comment type="subunit">
    <text evidence="1">Homodimer.</text>
</comment>
<dbReference type="InterPro" id="IPR010987">
    <property type="entry name" value="Glutathione-S-Trfase_C-like"/>
</dbReference>
<dbReference type="Proteomes" id="UP001516400">
    <property type="component" value="Unassembled WGS sequence"/>
</dbReference>
<dbReference type="AlphaFoldDB" id="A0ABD2NG09"/>
<dbReference type="Gene3D" id="1.20.1050.10">
    <property type="match status" value="1"/>
</dbReference>
<dbReference type="Gene3D" id="3.40.30.10">
    <property type="entry name" value="Glutaredoxin"/>
    <property type="match status" value="1"/>
</dbReference>
<evidence type="ECO:0000256" key="1">
    <source>
        <dbReference type="ARBA" id="ARBA00011738"/>
    </source>
</evidence>
<dbReference type="Pfam" id="PF00043">
    <property type="entry name" value="GST_C"/>
    <property type="match status" value="1"/>
</dbReference>
<organism evidence="4 5">
    <name type="scientific">Cryptolaemus montrouzieri</name>
    <dbReference type="NCBI Taxonomy" id="559131"/>
    <lineage>
        <taxon>Eukaryota</taxon>
        <taxon>Metazoa</taxon>
        <taxon>Ecdysozoa</taxon>
        <taxon>Arthropoda</taxon>
        <taxon>Hexapoda</taxon>
        <taxon>Insecta</taxon>
        <taxon>Pterygota</taxon>
        <taxon>Neoptera</taxon>
        <taxon>Endopterygota</taxon>
        <taxon>Coleoptera</taxon>
        <taxon>Polyphaga</taxon>
        <taxon>Cucujiformia</taxon>
        <taxon>Coccinelloidea</taxon>
        <taxon>Coccinellidae</taxon>
        <taxon>Scymninae</taxon>
        <taxon>Scymnini</taxon>
        <taxon>Cryptolaemus</taxon>
    </lineage>
</organism>
<reference evidence="4 5" key="1">
    <citation type="journal article" date="2021" name="BMC Biol.">
        <title>Horizontally acquired antibacterial genes associated with adaptive radiation of ladybird beetles.</title>
        <authorList>
            <person name="Li H.S."/>
            <person name="Tang X.F."/>
            <person name="Huang Y.H."/>
            <person name="Xu Z.Y."/>
            <person name="Chen M.L."/>
            <person name="Du X.Y."/>
            <person name="Qiu B.Y."/>
            <person name="Chen P.T."/>
            <person name="Zhang W."/>
            <person name="Slipinski A."/>
            <person name="Escalona H.E."/>
            <person name="Waterhouse R.M."/>
            <person name="Zwick A."/>
            <person name="Pang H."/>
        </authorList>
    </citation>
    <scope>NUCLEOTIDE SEQUENCE [LARGE SCALE GENOMIC DNA]</scope>
    <source>
        <strain evidence="4">SYSU2018</strain>
    </source>
</reference>
<accession>A0ABD2NG09</accession>
<comment type="caution">
    <text evidence="4">The sequence shown here is derived from an EMBL/GenBank/DDBJ whole genome shotgun (WGS) entry which is preliminary data.</text>
</comment>
<dbReference type="InterPro" id="IPR040079">
    <property type="entry name" value="Glutathione_S-Trfase"/>
</dbReference>
<proteinExistence type="predicted"/>
<evidence type="ECO:0000259" key="3">
    <source>
        <dbReference type="PROSITE" id="PS50405"/>
    </source>
</evidence>
<evidence type="ECO:0000313" key="5">
    <source>
        <dbReference type="Proteomes" id="UP001516400"/>
    </source>
</evidence>
<dbReference type="PANTHER" id="PTHR43969:SF9">
    <property type="entry name" value="GLUTATHIONE S TRANSFERASE D10, ISOFORM A-RELATED"/>
    <property type="match status" value="1"/>
</dbReference>
<dbReference type="InterPro" id="IPR004046">
    <property type="entry name" value="GST_C"/>
</dbReference>
<dbReference type="PROSITE" id="PS50404">
    <property type="entry name" value="GST_NTER"/>
    <property type="match status" value="1"/>
</dbReference>
<dbReference type="PROSITE" id="PS50405">
    <property type="entry name" value="GST_CTER"/>
    <property type="match status" value="1"/>
</dbReference>
<dbReference type="SUPFAM" id="SSF47616">
    <property type="entry name" value="GST C-terminal domain-like"/>
    <property type="match status" value="1"/>
</dbReference>
<name>A0ABD2NG09_9CUCU</name>
<dbReference type="CDD" id="cd03177">
    <property type="entry name" value="GST_C_Delta_Epsilon"/>
    <property type="match status" value="1"/>
</dbReference>
<evidence type="ECO:0000313" key="4">
    <source>
        <dbReference type="EMBL" id="KAL3277731.1"/>
    </source>
</evidence>
<gene>
    <name evidence="4" type="ORF">HHI36_013072</name>
</gene>